<dbReference type="eggNOG" id="COG4531">
    <property type="taxonomic scope" value="Bacteria"/>
</dbReference>
<comment type="similarity">
    <text evidence="1 6">Belongs to the bacterial solute-binding protein 9 family.</text>
</comment>
<evidence type="ECO:0000256" key="3">
    <source>
        <dbReference type="ARBA" id="ARBA00022448"/>
    </source>
</evidence>
<dbReference type="KEGG" id="tcx:Tcr_0577"/>
<dbReference type="SUPFAM" id="SSF53807">
    <property type="entry name" value="Helical backbone' metal receptor"/>
    <property type="match status" value="1"/>
</dbReference>
<name>Q31I50_HYDCU</name>
<keyword evidence="5" id="KW-0406">Ion transport</keyword>
<evidence type="ECO:0000256" key="7">
    <source>
        <dbReference type="SAM" id="SignalP"/>
    </source>
</evidence>
<dbReference type="GO" id="GO:0046872">
    <property type="term" value="F:metal ion binding"/>
    <property type="evidence" value="ECO:0007669"/>
    <property type="project" value="InterPro"/>
</dbReference>
<dbReference type="GO" id="GO:0005524">
    <property type="term" value="F:ATP binding"/>
    <property type="evidence" value="ECO:0007669"/>
    <property type="project" value="UniProtKB-KW"/>
</dbReference>
<keyword evidence="4 7" id="KW-0732">Signal</keyword>
<feature type="signal peptide" evidence="7">
    <location>
        <begin position="1"/>
        <end position="18"/>
    </location>
</feature>
<dbReference type="PRINTS" id="PR00690">
    <property type="entry name" value="ADHESNFAMILY"/>
</dbReference>
<reference evidence="8" key="1">
    <citation type="submission" date="2006-07" db="EMBL/GenBank/DDBJ databases">
        <title>Complete sequence of Thiomicrospira crunogena XCL-2.</title>
        <authorList>
            <consortium name="US DOE Joint Genome Institute"/>
            <person name="Copeland A."/>
            <person name="Lucas S."/>
            <person name="Lapidus A."/>
            <person name="Barry K."/>
            <person name="Detter J.C."/>
            <person name="Glavina del Rio T."/>
            <person name="Hammon N."/>
            <person name="Israni S."/>
            <person name="Dalin E."/>
            <person name="Tice H."/>
            <person name="Pitluck S."/>
            <person name="Chain P."/>
            <person name="Malfatti S."/>
            <person name="Shin M."/>
            <person name="Vergez L."/>
            <person name="Schmutz J."/>
            <person name="Larimer F."/>
            <person name="Land M."/>
            <person name="Hauser L."/>
            <person name="Kyrpides N."/>
            <person name="Lykidis A."/>
            <person name="Scott K.M."/>
            <person name="Sievert S."/>
            <person name="Kerfeld C."/>
            <person name="Freyermuth S."/>
            <person name="Dobrinski K."/>
            <person name="Boller A."/>
            <person name="Fitzpatrick K."/>
            <person name="Thoma P."/>
            <person name="Moore J."/>
            <person name="Richardson P."/>
        </authorList>
    </citation>
    <scope>NUCLEOTIDE SEQUENCE</scope>
    <source>
        <strain evidence="8">XCL-2</strain>
    </source>
</reference>
<keyword evidence="5" id="KW-0864">Zinc transport</keyword>
<organism evidence="8">
    <name type="scientific">Hydrogenovibrio crunogenus (strain DSM 25203 / XCL-2)</name>
    <name type="common">Thiomicrospira crunogena</name>
    <dbReference type="NCBI Taxonomy" id="317025"/>
    <lineage>
        <taxon>Bacteria</taxon>
        <taxon>Pseudomonadati</taxon>
        <taxon>Pseudomonadota</taxon>
        <taxon>Gammaproteobacteria</taxon>
        <taxon>Thiotrichales</taxon>
        <taxon>Piscirickettsiaceae</taxon>
        <taxon>Hydrogenovibrio</taxon>
    </lineage>
</organism>
<dbReference type="GO" id="GO:0006829">
    <property type="term" value="P:zinc ion transport"/>
    <property type="evidence" value="ECO:0007669"/>
    <property type="project" value="UniProtKB-KW"/>
</dbReference>
<keyword evidence="3 6" id="KW-0813">Transport</keyword>
<evidence type="ECO:0000256" key="4">
    <source>
        <dbReference type="ARBA" id="ARBA00022729"/>
    </source>
</evidence>
<keyword evidence="8" id="KW-0547">Nucleotide-binding</keyword>
<dbReference type="GO" id="GO:0007155">
    <property type="term" value="P:cell adhesion"/>
    <property type="evidence" value="ECO:0007669"/>
    <property type="project" value="InterPro"/>
</dbReference>
<dbReference type="InterPro" id="IPR006127">
    <property type="entry name" value="ZnuA-like"/>
</dbReference>
<dbReference type="AlphaFoldDB" id="Q31I50"/>
<evidence type="ECO:0000256" key="5">
    <source>
        <dbReference type="ARBA" id="ARBA00022906"/>
    </source>
</evidence>
<dbReference type="OrthoDB" id="7346865at2"/>
<sequence>MKYLAFLVSLLISLQVQALQVTVTIPPLAALVQPYLDKDDQLTVLLTPGMSPHHFQFRPSHLKALHEADLILTVGNAVDHWAEKPIKQILEQNPKVHHIAMQKQPGLVVLPSREQTLIEESHAENGDEHHHNHLDPHVWLSIKNAMVMTKAIGQAWQILKPSIADQTGEKTKQSLAEMVLLDRQIKALLAPVNKVPYLVLHDAFYYFEQPYGLNNLGTIQISSEIKPSIKRVLQLRELVEKVQVRCVFKEPQFPDNQLNYVIRGLNVKIGSLDPMGRFDPSKNYRDFMKELATQYRACLQR</sequence>
<dbReference type="PANTHER" id="PTHR42953">
    <property type="entry name" value="HIGH-AFFINITY ZINC UPTAKE SYSTEM PROTEIN ZNUA-RELATED"/>
    <property type="match status" value="1"/>
</dbReference>
<evidence type="ECO:0000256" key="1">
    <source>
        <dbReference type="ARBA" id="ARBA00011028"/>
    </source>
</evidence>
<dbReference type="PANTHER" id="PTHR42953:SF3">
    <property type="entry name" value="HIGH-AFFINITY ZINC UPTAKE SYSTEM PROTEIN ZNUA"/>
    <property type="match status" value="1"/>
</dbReference>
<dbReference type="STRING" id="317025.Tcr_0577"/>
<gene>
    <name evidence="8" type="ordered locus">Tcr_0577</name>
</gene>
<feature type="chain" id="PRO_5004220424" description="High-affinity zinc uptake system protein ZnuA" evidence="7">
    <location>
        <begin position="19"/>
        <end position="301"/>
    </location>
</feature>
<evidence type="ECO:0000256" key="6">
    <source>
        <dbReference type="RuleBase" id="RU003512"/>
    </source>
</evidence>
<accession>Q31I50</accession>
<keyword evidence="8" id="KW-0067">ATP-binding</keyword>
<proteinExistence type="inferred from homology"/>
<evidence type="ECO:0000256" key="2">
    <source>
        <dbReference type="ARBA" id="ARBA00015915"/>
    </source>
</evidence>
<dbReference type="InterPro" id="IPR006128">
    <property type="entry name" value="Lipoprotein_PsaA-like"/>
</dbReference>
<dbReference type="InterPro" id="IPR050492">
    <property type="entry name" value="Bact_metal-bind_prot9"/>
</dbReference>
<protein>
    <recommendedName>
        <fullName evidence="2">High-affinity zinc uptake system protein ZnuA</fullName>
    </recommendedName>
</protein>
<dbReference type="Gene3D" id="3.40.50.1980">
    <property type="entry name" value="Nitrogenase molybdenum iron protein domain"/>
    <property type="match status" value="2"/>
</dbReference>
<dbReference type="EMBL" id="CP000109">
    <property type="protein sequence ID" value="ABB41173.1"/>
    <property type="molecule type" value="Genomic_DNA"/>
</dbReference>
<dbReference type="HOGENOM" id="CLU_016838_1_2_6"/>
<dbReference type="Pfam" id="PF01297">
    <property type="entry name" value="ZnuA"/>
    <property type="match status" value="1"/>
</dbReference>
<evidence type="ECO:0000313" key="8">
    <source>
        <dbReference type="EMBL" id="ABB41173.1"/>
    </source>
</evidence>
<keyword evidence="5" id="KW-0862">Zinc</keyword>